<dbReference type="InterPro" id="IPR012349">
    <property type="entry name" value="Split_barrel_FMN-bd"/>
</dbReference>
<organism evidence="4 5">
    <name type="scientific">Novosphingobium aerophilum</name>
    <dbReference type="NCBI Taxonomy" id="2839843"/>
    <lineage>
        <taxon>Bacteria</taxon>
        <taxon>Pseudomonadati</taxon>
        <taxon>Pseudomonadota</taxon>
        <taxon>Alphaproteobacteria</taxon>
        <taxon>Sphingomonadales</taxon>
        <taxon>Sphingomonadaceae</taxon>
        <taxon>Novosphingobium</taxon>
    </lineage>
</organism>
<keyword evidence="2" id="KW-0560">Oxidoreductase</keyword>
<proteinExistence type="inferred from homology"/>
<keyword evidence="5" id="KW-1185">Reference proteome</keyword>
<dbReference type="InterPro" id="IPR002563">
    <property type="entry name" value="Flavin_Rdtase-like_dom"/>
</dbReference>
<evidence type="ECO:0000313" key="4">
    <source>
        <dbReference type="EMBL" id="MBC2651660.1"/>
    </source>
</evidence>
<dbReference type="Pfam" id="PF01613">
    <property type="entry name" value="Flavin_Reduct"/>
    <property type="match status" value="1"/>
</dbReference>
<dbReference type="EMBL" id="JACLAU010000008">
    <property type="protein sequence ID" value="MBC2651660.1"/>
    <property type="molecule type" value="Genomic_DNA"/>
</dbReference>
<dbReference type="SUPFAM" id="SSF50475">
    <property type="entry name" value="FMN-binding split barrel"/>
    <property type="match status" value="1"/>
</dbReference>
<dbReference type="GO" id="GO:0010181">
    <property type="term" value="F:FMN binding"/>
    <property type="evidence" value="ECO:0007669"/>
    <property type="project" value="InterPro"/>
</dbReference>
<dbReference type="InterPro" id="IPR050268">
    <property type="entry name" value="NADH-dep_flavin_reductase"/>
</dbReference>
<gene>
    <name evidence="4" type="ORF">H7F49_08080</name>
</gene>
<evidence type="ECO:0000259" key="3">
    <source>
        <dbReference type="SMART" id="SM00903"/>
    </source>
</evidence>
<dbReference type="Gene3D" id="2.30.110.10">
    <property type="entry name" value="Electron Transport, Fmn-binding Protein, Chain A"/>
    <property type="match status" value="1"/>
</dbReference>
<sequence length="172" mass="17904">MPDALPIDPGHFRKVLSAYPTGVCVIAAQDGAGRKHAMVVGSFTSISLDPPLVGFYPARTSSSWAAMAPIGSFAISVLGADQLAQCQQFAARGMDKFGDLAHGATAAGHPLIDDALAWFDCTLEATHEVGDHYLVVGRVVALDGQAAREPLLFYGGQYHGLGQAVTASPQPA</sequence>
<evidence type="ECO:0000256" key="1">
    <source>
        <dbReference type="ARBA" id="ARBA00008898"/>
    </source>
</evidence>
<dbReference type="AlphaFoldDB" id="A0A7X1F790"/>
<dbReference type="RefSeq" id="WP_185683071.1">
    <property type="nucleotide sequence ID" value="NZ_JACLAU010000008.1"/>
</dbReference>
<dbReference type="Proteomes" id="UP000520156">
    <property type="component" value="Unassembled WGS sequence"/>
</dbReference>
<evidence type="ECO:0000256" key="2">
    <source>
        <dbReference type="ARBA" id="ARBA00023002"/>
    </source>
</evidence>
<evidence type="ECO:0000313" key="5">
    <source>
        <dbReference type="Proteomes" id="UP000520156"/>
    </source>
</evidence>
<dbReference type="PANTHER" id="PTHR30466">
    <property type="entry name" value="FLAVIN REDUCTASE"/>
    <property type="match status" value="1"/>
</dbReference>
<dbReference type="SMART" id="SM00903">
    <property type="entry name" value="Flavin_Reduct"/>
    <property type="match status" value="1"/>
</dbReference>
<reference evidence="4 5" key="1">
    <citation type="submission" date="2020-08" db="EMBL/GenBank/DDBJ databases">
        <title>The genome sequence of Novosphingobium flavum 4Y4.</title>
        <authorList>
            <person name="Liu Y."/>
        </authorList>
    </citation>
    <scope>NUCLEOTIDE SEQUENCE [LARGE SCALE GENOMIC DNA]</scope>
    <source>
        <strain evidence="4 5">4Y4</strain>
    </source>
</reference>
<dbReference type="PANTHER" id="PTHR30466:SF11">
    <property type="entry name" value="FLAVIN-DEPENDENT MONOOXYGENASE, REDUCTASE SUBUNIT HSAB"/>
    <property type="match status" value="1"/>
</dbReference>
<name>A0A7X1F790_9SPHN</name>
<comment type="caution">
    <text evidence="4">The sequence shown here is derived from an EMBL/GenBank/DDBJ whole genome shotgun (WGS) entry which is preliminary data.</text>
</comment>
<accession>A0A7X1F790</accession>
<protein>
    <submittedName>
        <fullName evidence="4">Flavin reductase family protein</fullName>
    </submittedName>
</protein>
<feature type="domain" description="Flavin reductase like" evidence="3">
    <location>
        <begin position="16"/>
        <end position="160"/>
    </location>
</feature>
<comment type="similarity">
    <text evidence="1">Belongs to the non-flavoprotein flavin reductase family.</text>
</comment>
<dbReference type="GO" id="GO:0042602">
    <property type="term" value="F:riboflavin reductase (NADPH) activity"/>
    <property type="evidence" value="ECO:0007669"/>
    <property type="project" value="TreeGrafter"/>
</dbReference>